<dbReference type="InterPro" id="IPR038013">
    <property type="entry name" value="ALG11"/>
</dbReference>
<proteinExistence type="inferred from homology"/>
<feature type="domain" description="ALG11 mannosyltransferase N-terminal" evidence="22">
    <location>
        <begin position="86"/>
        <end position="286"/>
    </location>
</feature>
<keyword evidence="8" id="KW-0808">Transferase</keyword>
<protein>
    <recommendedName>
        <fullName evidence="5">Exosome complex component RRP45</fullName>
        <ecNumber evidence="4">2.4.1.131</ecNumber>
    </recommendedName>
    <alternativeName>
        <fullName evidence="14">Asparagine-linked glycosylation protein 11 homolog</fullName>
    </alternativeName>
    <alternativeName>
        <fullName evidence="15">Exosome component 9</fullName>
    </alternativeName>
    <alternativeName>
        <fullName evidence="6">GDP-Man:Man(3)GlcNAc(2)-PP-Dol alpha-1,2-mannosyltransferase</fullName>
    </alternativeName>
</protein>
<feature type="domain" description="Exoribonuclease phosphorolytic" evidence="20">
    <location>
        <begin position="540"/>
        <end position="670"/>
    </location>
</feature>
<evidence type="ECO:0000256" key="16">
    <source>
        <dbReference type="ARBA" id="ARBA00045065"/>
    </source>
</evidence>
<dbReference type="CDD" id="cd11368">
    <property type="entry name" value="RNase_PH_RRP45"/>
    <property type="match status" value="1"/>
</dbReference>
<dbReference type="Pfam" id="PF15924">
    <property type="entry name" value="ALG11_N"/>
    <property type="match status" value="1"/>
</dbReference>
<dbReference type="InterPro" id="IPR015847">
    <property type="entry name" value="ExoRNase_PH_dom2"/>
</dbReference>
<comment type="catalytic activity">
    <reaction evidence="16">
        <text>an alpha-D-Man-(1-&gt;3)-[alpha-D-Man-(1-&gt;6)]-beta-D-Man-(1-&gt;4)-beta-D-GlcNAc-(1-&gt;4)-alpha-D-GlcNAc-diphospho-di-trans,poly-cis-dolichol + 2 GDP-alpha-D-mannose = an alpha-D-Man-(1-&gt;2)-alpha-D-Man-(1-&gt;2)-alpha-D-Man-(1-&gt;3)-[alpha-D-Man-(1-&gt;6)]-beta-D-Man-(1-&gt;4)-beta-D-GlcNAc-(1-&gt;4)-alpha-D-GlcNAc-diphospho-di-trans,poly-cis-dolichol + 2 GDP + 2 H(+)</text>
        <dbReference type="Rhea" id="RHEA:29523"/>
        <dbReference type="Rhea" id="RHEA-COMP:19515"/>
        <dbReference type="Rhea" id="RHEA-COMP:19516"/>
        <dbReference type="ChEBI" id="CHEBI:15378"/>
        <dbReference type="ChEBI" id="CHEBI:57527"/>
        <dbReference type="ChEBI" id="CHEBI:58189"/>
        <dbReference type="ChEBI" id="CHEBI:132511"/>
        <dbReference type="ChEBI" id="CHEBI:132515"/>
        <dbReference type="EC" id="2.4.1.131"/>
    </reaction>
    <physiologicalReaction direction="left-to-right" evidence="16">
        <dbReference type="Rhea" id="RHEA:29524"/>
    </physiologicalReaction>
</comment>
<reference evidence="23" key="1">
    <citation type="submission" date="2021-02" db="EMBL/GenBank/DDBJ databases">
        <authorList>
            <person name="Nowell W R."/>
        </authorList>
    </citation>
    <scope>NUCLEOTIDE SEQUENCE</scope>
</reference>
<dbReference type="Pfam" id="PF03725">
    <property type="entry name" value="RNase_PH_C"/>
    <property type="match status" value="1"/>
</dbReference>
<dbReference type="AlphaFoldDB" id="A0A815DCM7"/>
<gene>
    <name evidence="23" type="ORF">XAT740_LOCUS28602</name>
</gene>
<keyword evidence="7" id="KW-0328">Glycosyltransferase</keyword>
<dbReference type="InterPro" id="IPR036345">
    <property type="entry name" value="ExoRNase_PH_dom2_sf"/>
</dbReference>
<evidence type="ECO:0000256" key="9">
    <source>
        <dbReference type="ARBA" id="ARBA00022692"/>
    </source>
</evidence>
<comment type="subcellular location">
    <subcellularLocation>
        <location evidence="1">Endoplasmic reticulum membrane</location>
        <topology evidence="1">Single-pass membrane protein</topology>
    </subcellularLocation>
</comment>
<evidence type="ECO:0000256" key="5">
    <source>
        <dbReference type="ARBA" id="ARBA00019572"/>
    </source>
</evidence>
<dbReference type="GO" id="GO:0000178">
    <property type="term" value="C:exosome (RNase complex)"/>
    <property type="evidence" value="ECO:0007669"/>
    <property type="project" value="InterPro"/>
</dbReference>
<keyword evidence="12 18" id="KW-0472">Membrane</keyword>
<dbReference type="SUPFAM" id="SSF55666">
    <property type="entry name" value="Ribonuclease PH domain 2-like"/>
    <property type="match status" value="1"/>
</dbReference>
<keyword evidence="11 18" id="KW-1133">Transmembrane helix</keyword>
<name>A0A815DCM7_ADIRI</name>
<dbReference type="Gene3D" id="3.30.230.70">
    <property type="entry name" value="GHMP Kinase, N-terminal domain"/>
    <property type="match status" value="1"/>
</dbReference>
<evidence type="ECO:0000256" key="18">
    <source>
        <dbReference type="SAM" id="Phobius"/>
    </source>
</evidence>
<evidence type="ECO:0000256" key="15">
    <source>
        <dbReference type="ARBA" id="ARBA00032660"/>
    </source>
</evidence>
<dbReference type="SUPFAM" id="SSF53756">
    <property type="entry name" value="UDP-Glycosyltransferase/glycogen phosphorylase"/>
    <property type="match status" value="1"/>
</dbReference>
<dbReference type="InterPro" id="IPR033100">
    <property type="entry name" value="Rrp45"/>
</dbReference>
<dbReference type="GO" id="GO:0006487">
    <property type="term" value="P:protein N-linked glycosylation"/>
    <property type="evidence" value="ECO:0007669"/>
    <property type="project" value="TreeGrafter"/>
</dbReference>
<comment type="pathway">
    <text evidence="2">Protein modification; protein glycosylation.</text>
</comment>
<keyword evidence="9 18" id="KW-0812">Transmembrane</keyword>
<evidence type="ECO:0000256" key="2">
    <source>
        <dbReference type="ARBA" id="ARBA00004922"/>
    </source>
</evidence>
<evidence type="ECO:0000259" key="20">
    <source>
        <dbReference type="Pfam" id="PF01138"/>
    </source>
</evidence>
<dbReference type="InterPro" id="IPR001247">
    <property type="entry name" value="ExoRNase_PH_dom1"/>
</dbReference>
<evidence type="ECO:0000256" key="7">
    <source>
        <dbReference type="ARBA" id="ARBA00022676"/>
    </source>
</evidence>
<evidence type="ECO:0000259" key="19">
    <source>
        <dbReference type="Pfam" id="PF00534"/>
    </source>
</evidence>
<feature type="transmembrane region" description="Helical" evidence="18">
    <location>
        <begin position="43"/>
        <end position="69"/>
    </location>
</feature>
<evidence type="ECO:0000256" key="14">
    <source>
        <dbReference type="ARBA" id="ARBA00032517"/>
    </source>
</evidence>
<evidence type="ECO:0000259" key="22">
    <source>
        <dbReference type="Pfam" id="PF15924"/>
    </source>
</evidence>
<feature type="transmembrane region" description="Helical" evidence="18">
    <location>
        <begin position="170"/>
        <end position="192"/>
    </location>
</feature>
<organism evidence="23 24">
    <name type="scientific">Adineta ricciae</name>
    <name type="common">Rotifer</name>
    <dbReference type="NCBI Taxonomy" id="249248"/>
    <lineage>
        <taxon>Eukaryota</taxon>
        <taxon>Metazoa</taxon>
        <taxon>Spiralia</taxon>
        <taxon>Gnathifera</taxon>
        <taxon>Rotifera</taxon>
        <taxon>Eurotatoria</taxon>
        <taxon>Bdelloidea</taxon>
        <taxon>Adinetida</taxon>
        <taxon>Adinetidae</taxon>
        <taxon>Adineta</taxon>
    </lineage>
</organism>
<feature type="domain" description="Glycosyl transferase family 1" evidence="19">
    <location>
        <begin position="309"/>
        <end position="466"/>
    </location>
</feature>
<dbReference type="InterPro" id="IPR020568">
    <property type="entry name" value="Ribosomal_Su5_D2-typ_SF"/>
</dbReference>
<evidence type="ECO:0000256" key="3">
    <source>
        <dbReference type="ARBA" id="ARBA00009481"/>
    </source>
</evidence>
<dbReference type="GO" id="GO:0006396">
    <property type="term" value="P:RNA processing"/>
    <property type="evidence" value="ECO:0007669"/>
    <property type="project" value="InterPro"/>
</dbReference>
<evidence type="ECO:0000256" key="17">
    <source>
        <dbReference type="ARBA" id="ARBA00045128"/>
    </source>
</evidence>
<dbReference type="Pfam" id="PF01138">
    <property type="entry name" value="RNase_PH"/>
    <property type="match status" value="1"/>
</dbReference>
<accession>A0A815DCM7</accession>
<evidence type="ECO:0000256" key="4">
    <source>
        <dbReference type="ARBA" id="ARBA00012645"/>
    </source>
</evidence>
<evidence type="ECO:0000256" key="11">
    <source>
        <dbReference type="ARBA" id="ARBA00022989"/>
    </source>
</evidence>
<evidence type="ECO:0000256" key="8">
    <source>
        <dbReference type="ARBA" id="ARBA00022679"/>
    </source>
</evidence>
<evidence type="ECO:0000259" key="21">
    <source>
        <dbReference type="Pfam" id="PF03725"/>
    </source>
</evidence>
<keyword evidence="24" id="KW-1185">Reference proteome</keyword>
<comment type="caution">
    <text evidence="23">The sequence shown here is derived from an EMBL/GenBank/DDBJ whole genome shotgun (WGS) entry which is preliminary data.</text>
</comment>
<evidence type="ECO:0000256" key="13">
    <source>
        <dbReference type="ARBA" id="ARBA00023242"/>
    </source>
</evidence>
<dbReference type="EC" id="2.4.1.131" evidence="4"/>
<dbReference type="InterPro" id="IPR031814">
    <property type="entry name" value="ALG11_N"/>
</dbReference>
<comment type="similarity">
    <text evidence="3">Belongs to the glycosyltransferase group 1 family. Glycosyltransferase 4 subfamily.</text>
</comment>
<evidence type="ECO:0000256" key="1">
    <source>
        <dbReference type="ARBA" id="ARBA00004389"/>
    </source>
</evidence>
<dbReference type="PANTHER" id="PTHR45919">
    <property type="entry name" value="GDP-MAN:MAN(3)GLCNAC(2)-PP-DOL ALPHA-1,2-MANNOSYLTRANSFERASE"/>
    <property type="match status" value="1"/>
</dbReference>
<comment type="function">
    <text evidence="17">GDP-Man:Man(3)GlcNAc(2)-PP-Dol alpha-1,2-mannosyltransferase that operates in the biosynthetic pathway of dolichol-linked oligosaccharides, the glycan precursors employed in protein asparagine (N)-glycosylation. The assembly of dolichol-linked oligosaccharides begins on the cytosolic side of the endoplasmic reticulum membrane and finishes in its lumen. The sequential addition of sugars to dolichol pyrophosphate produces dolichol-linked oligosaccharides containing fourteen sugars, including two GlcNAcs, nine mannoses and three glucoses. Once assembled, the oligosaccharide is transferred from the lipid to nascent proteins by oligosaccharyltransferases. Catalyzes, on the cytoplasmic face of the endoplasmic reticulum, the addition of the fourth and fifth mannose residues to the dolichol-linked oligosaccharide chain, to produce Man(5)GlcNAc(2)-PP-dolichol core oligosaccharide. Man(5)GlcNAc(2)-PP-dolichol is a substrate for ALG3, the following enzyme in the biosynthetic pathway.</text>
</comment>
<dbReference type="InterPro" id="IPR001296">
    <property type="entry name" value="Glyco_trans_1"/>
</dbReference>
<feature type="transmembrane region" description="Helical" evidence="18">
    <location>
        <begin position="12"/>
        <end position="37"/>
    </location>
</feature>
<dbReference type="EMBL" id="CAJNOR010002450">
    <property type="protein sequence ID" value="CAF1296039.1"/>
    <property type="molecule type" value="Genomic_DNA"/>
</dbReference>
<sequence>MQYLPKRFFQFLLFIVWSLTLIYLLSLSIVTLILLNICLFVFLFWLILTLIGWSIGFIPILTFVFIPWYRRHCRLWTLKEKQSRLSVAFFHPYCDNDHDQEQVLWYAIQSILRKYKHDVQILVYTGNRQVQSKDEVFQRIKRYFDIDLKSSKSSIEFIPLRSRFLLEKKYYKICTLLGQSIGSIIVSLEALIRFIPDIFIDTAGYSFTYLCFHYLASIPIISYVHSPAITSHLIQSTNDHDDYGKDNSILYQIELFYYQLITYVDRWCIRCAKVIYCNSSWTKKYLELTSAHVLYPPCDIEQFPDVIVTDRDPVFVSIGRFQKETQHELQIRTFNELLQRKSKDYPKLKLVLIGYSKRDEEKAYLEQLQLLVEDLNIQDKVVFKVNISFNETKAELAQAMVGLHTRKDQAFDINLVRMMAAGLIVLGHQSGGTQMDIIDDEQTGFLACDVDSYVTNMEKLMEMTNDERCDIHNHVRERIDRFNRLNFERFFTELFDKIFYISFCAFSMASKVIGKCEKNFIIRCLQDRQRFDRRLPFATRDIQIDFREEYGSVTVSLGLTKVLAQTSCRIVKPKETRPSEGRLRVQLKNSHAMVFNFETGRQAQWTTLMSRQLLQNIRESGCVDMESLCILAHEYVWEISVNLHVLDYDGNILDCGNLAALCALAHFRYPAVTVIGTDVHVHSITERNPQPVRILHFPIIITFALFKNGEYMLTDACEAEEKVMEGLFAVGMNQHKELSTLTMLGEISLNRTQIQNCISVAHHLVIDITKQMRSALEKNKEEQLKMIEAINHLDFIFGDTNWNSAHGEVYQLRGVFVNGRPSPTSVLVSPGTVSESKLHITTPSAVDRTRDHKFRDLDMLVW</sequence>
<evidence type="ECO:0000256" key="12">
    <source>
        <dbReference type="ARBA" id="ARBA00023136"/>
    </source>
</evidence>
<evidence type="ECO:0000313" key="23">
    <source>
        <dbReference type="EMBL" id="CAF1296039.1"/>
    </source>
</evidence>
<dbReference type="Proteomes" id="UP000663828">
    <property type="component" value="Unassembled WGS sequence"/>
</dbReference>
<evidence type="ECO:0000256" key="10">
    <source>
        <dbReference type="ARBA" id="ARBA00022824"/>
    </source>
</evidence>
<dbReference type="GO" id="GO:0005789">
    <property type="term" value="C:endoplasmic reticulum membrane"/>
    <property type="evidence" value="ECO:0007669"/>
    <property type="project" value="UniProtKB-SubCell"/>
</dbReference>
<keyword evidence="13" id="KW-0539">Nucleus</keyword>
<dbReference type="GO" id="GO:0004377">
    <property type="term" value="F:GDP-Man:Man(3)GlcNAc(2)-PP-Dol alpha-1,2-mannosyltransferase activity"/>
    <property type="evidence" value="ECO:0007669"/>
    <property type="project" value="UniProtKB-EC"/>
</dbReference>
<feature type="domain" description="Exoribonuclease phosphorolytic" evidence="21">
    <location>
        <begin position="696"/>
        <end position="762"/>
    </location>
</feature>
<dbReference type="Pfam" id="PF00534">
    <property type="entry name" value="Glycos_transf_1"/>
    <property type="match status" value="1"/>
</dbReference>
<dbReference type="PANTHER" id="PTHR45919:SF1">
    <property type="entry name" value="GDP-MAN:MAN(3)GLCNAC(2)-PP-DOL ALPHA-1,2-MANNOSYLTRANSFERASE"/>
    <property type="match status" value="1"/>
</dbReference>
<dbReference type="SUPFAM" id="SSF54211">
    <property type="entry name" value="Ribosomal protein S5 domain 2-like"/>
    <property type="match status" value="1"/>
</dbReference>
<keyword evidence="10" id="KW-0256">Endoplasmic reticulum</keyword>
<dbReference type="Gene3D" id="3.40.50.2000">
    <property type="entry name" value="Glycogen Phosphorylase B"/>
    <property type="match status" value="1"/>
</dbReference>
<evidence type="ECO:0000313" key="24">
    <source>
        <dbReference type="Proteomes" id="UP000663828"/>
    </source>
</evidence>
<evidence type="ECO:0000256" key="6">
    <source>
        <dbReference type="ARBA" id="ARBA00022018"/>
    </source>
</evidence>
<dbReference type="InterPro" id="IPR027408">
    <property type="entry name" value="PNPase/RNase_PH_dom_sf"/>
</dbReference>